<feature type="transmembrane region" description="Helical" evidence="12">
    <location>
        <begin position="20"/>
        <end position="41"/>
    </location>
</feature>
<feature type="domain" description="Ionotropic glutamate receptor C-terminal" evidence="14">
    <location>
        <begin position="1498"/>
        <end position="1810"/>
    </location>
</feature>
<keyword evidence="8 15" id="KW-0675">Receptor</keyword>
<dbReference type="FunFam" id="3.40.50.2300:FF:000081">
    <property type="entry name" value="Glutamate receptor"/>
    <property type="match status" value="2"/>
</dbReference>
<dbReference type="SMART" id="SM00079">
    <property type="entry name" value="PBPe"/>
    <property type="match status" value="2"/>
</dbReference>
<dbReference type="InterPro" id="IPR002528">
    <property type="entry name" value="MATE_fam"/>
</dbReference>
<dbReference type="EMBL" id="QJKJ01013146">
    <property type="protein sequence ID" value="RDX67071.1"/>
    <property type="molecule type" value="Genomic_DNA"/>
</dbReference>
<feature type="non-terminal residue" evidence="15">
    <location>
        <position position="1"/>
    </location>
</feature>
<evidence type="ECO:0000256" key="10">
    <source>
        <dbReference type="ARBA" id="ARBA00023286"/>
    </source>
</evidence>
<name>A0A371ELY7_MUCPR</name>
<evidence type="ECO:0000256" key="2">
    <source>
        <dbReference type="ARBA" id="ARBA00010199"/>
    </source>
</evidence>
<feature type="transmembrane region" description="Helical" evidence="12">
    <location>
        <begin position="1829"/>
        <end position="1852"/>
    </location>
</feature>
<keyword evidence="3" id="KW-0813">Transport</keyword>
<protein>
    <recommendedName>
        <fullName evidence="12">Protein DETOXIFICATION</fullName>
    </recommendedName>
    <alternativeName>
        <fullName evidence="12">Multidrug and toxic compound extrusion protein</fullName>
    </alternativeName>
</protein>
<evidence type="ECO:0000259" key="14">
    <source>
        <dbReference type="SMART" id="SM00079"/>
    </source>
</evidence>
<keyword evidence="10" id="KW-1071">Ligand-gated ion channel</keyword>
<dbReference type="Pfam" id="PF10613">
    <property type="entry name" value="Lig_chan-Glu_bd"/>
    <property type="match status" value="2"/>
</dbReference>
<feature type="transmembrane region" description="Helical" evidence="12">
    <location>
        <begin position="959"/>
        <end position="981"/>
    </location>
</feature>
<dbReference type="Pfam" id="PF01094">
    <property type="entry name" value="ANF_receptor"/>
    <property type="match status" value="2"/>
</dbReference>
<keyword evidence="16" id="KW-1185">Reference proteome</keyword>
<evidence type="ECO:0000256" key="1">
    <source>
        <dbReference type="ARBA" id="ARBA00004141"/>
    </source>
</evidence>
<evidence type="ECO:0000256" key="12">
    <source>
        <dbReference type="RuleBase" id="RU004914"/>
    </source>
</evidence>
<feature type="transmembrane region" description="Helical" evidence="12">
    <location>
        <begin position="1657"/>
        <end position="1675"/>
    </location>
</feature>
<dbReference type="InterPro" id="IPR044440">
    <property type="entry name" value="GABAb_receptor_plant_PBP1"/>
</dbReference>
<gene>
    <name evidence="15" type="primary">GLR3.4</name>
    <name evidence="15" type="ORF">CR513_54094</name>
</gene>
<dbReference type="FunFam" id="1.10.287.70:FF:000172">
    <property type="entry name" value="Glutamate receptor"/>
    <property type="match status" value="1"/>
</dbReference>
<dbReference type="Gene3D" id="3.40.50.2300">
    <property type="match status" value="4"/>
</dbReference>
<dbReference type="InterPro" id="IPR001828">
    <property type="entry name" value="ANF_lig-bd_rcpt"/>
</dbReference>
<keyword evidence="4 12" id="KW-0812">Transmembrane</keyword>
<dbReference type="FunFam" id="3.40.190.10:FF:000054">
    <property type="entry name" value="Glutamate receptor"/>
    <property type="match status" value="2"/>
</dbReference>
<proteinExistence type="inferred from homology"/>
<dbReference type="SUPFAM" id="SSF53850">
    <property type="entry name" value="Periplasmic binding protein-like II"/>
    <property type="match status" value="2"/>
</dbReference>
<organism evidence="15 16">
    <name type="scientific">Mucuna pruriens</name>
    <name type="common">Velvet bean</name>
    <name type="synonym">Dolichos pruriens</name>
    <dbReference type="NCBI Taxonomy" id="157652"/>
    <lineage>
        <taxon>Eukaryota</taxon>
        <taxon>Viridiplantae</taxon>
        <taxon>Streptophyta</taxon>
        <taxon>Embryophyta</taxon>
        <taxon>Tracheophyta</taxon>
        <taxon>Spermatophyta</taxon>
        <taxon>Magnoliopsida</taxon>
        <taxon>eudicotyledons</taxon>
        <taxon>Gunneridae</taxon>
        <taxon>Pentapetalae</taxon>
        <taxon>rosids</taxon>
        <taxon>fabids</taxon>
        <taxon>Fabales</taxon>
        <taxon>Fabaceae</taxon>
        <taxon>Papilionoideae</taxon>
        <taxon>50 kb inversion clade</taxon>
        <taxon>NPAAA clade</taxon>
        <taxon>indigoferoid/millettioid clade</taxon>
        <taxon>Phaseoleae</taxon>
        <taxon>Mucuna</taxon>
    </lineage>
</organism>
<evidence type="ECO:0000256" key="6">
    <source>
        <dbReference type="ARBA" id="ARBA00023065"/>
    </source>
</evidence>
<accession>A0A371ELY7</accession>
<feature type="region of interest" description="Disordered" evidence="13">
    <location>
        <begin position="1905"/>
        <end position="1925"/>
    </location>
</feature>
<dbReference type="Gene3D" id="3.40.190.10">
    <property type="entry name" value="Periplasmic binding protein-like II"/>
    <property type="match status" value="5"/>
</dbReference>
<dbReference type="STRING" id="157652.A0A371ELY7"/>
<sequence>MQREGEQRTRSKKSKISLVFGDSVIAALVVLALRDVISYAFTGGEEVAAAVSDLCPLLSLSLLLNGIQPVLSGVAVGCGWQTFVAYVNVGCYYGVGIPLGSVFGFYFKFGAKGIWLGMLGGTVMQTIILMWVTFRTDWNKEVEEAAKRLSKWEDNKEPLKFMILHLLTWIWVCGTAHSRRPDSVNIGAVFAFDSVIGRVAKEAMKMAVSDVNKDPTVLEKGVAAIIGPQSSSVAHTVSQIADALQVPLVSYAATDPTLSSLQFPFFIRTMQSDLAQMTAMADLIDLNGWKKVIAVFLDDDYGRNGISALSDELEKRRLKISYKLPFSIKFDLDEITNLLNQSKLYGPRVYVVHVNPDPRLRIFSIAHKLQMMGKDYVWLVTDWLSTTLDSLSPVNQTSFSILQGVVGLRQHIPDSIQKRAFASRWIKMQRGVANTSLNSYGFYAYDTVWAVAFAIDKFIKVHDNITFLLPDNYKLSHTEGIGIQLDKLKILAGGSDLVDILLQSNFTGVSGQLEFNSDRNIVSGGYDIINVNQMAITKVGFWSNYSGFSVVPHEALKKREHNRFSQDQKLGNITWPGGKTERPRGWVIADNTKPLRIGVPKRASFVEFVTELQDSHQIQGYSIDIFKKALEYIPYEVPYVFKPFGNGKANPNYDALVNMVAENVYDAVVGDIAIVANRTRIVDFSQPFASSSLVIVAPINKSGSNAWVFLKPFTADMWCVTAASFLVVGVVVWILEHRINNDFRGPPKKQIVTMLMFSLSTLFKKNQEDTVSSLSKMVMIVWLFLLMVITASYTASLTSILTVEQLTSPITGIDSLITSKWPIGYQVGSFAYSYLADNLYVAKSRLVSLGSPEEYATALQKGPSGGGVAAIVDELPYVELFLSKETDFGIIGQPFARSSWGFAFQRDSPLAFDMSTAILKLSEHGDLRKIHEKWFCKMGCPEERSSNSKPDQLHLVSFWGLYLSCGVVSLAALVLFLLRMIRQYARFKKRQKDSASSSSEPSGIHCSQVVVNFFDFIDEKEEAIKKMFTPAFLTNGGGHKNVVVGRTGNSITNSSTSSTPRVLKVGALFTLNSIIGRSAKPALLAAIDDVNANSNVLPGIKLEVLLHDTNCSGFVGTMEALELMENEVVAAIGPQSSGIAHVISHVNSELHVPLVSFATDPSLTSLQYPYFVRSTQSDYYQMYAIADLVDYYRWREVIAIFVDDDNGRNGIAVLGDALSKKRAKISYKAAFPPGALKKDIGDLLNGVNLMESRVFVLHVNPDTGVNIFSIAQKLGMMNSGYVWIATDWLASTLDSLEPVDPNIMNLLQGVLVLRQHTPDTNEKKSFLSRMKRLNDKETPSFNSYALYAYDSVWIVARALDAFLKEGGVVSFSSDPKLRDTNGSMLHLQSLRVFDNGSTFLETVLRTNFTGLSGQVLFDVERNRIHPAYDILNIASSAMRRIGYWSNYSGLSVVAPEILYKKPPNTSTSSQQLYGVIWPGETTAKPRGWVFPNNGKPLRIAVPNRVSYLEFLSKDKNPPGVKGYCIDVFEAAINLLPYPVPRQYILFGNGNRNPSYDDLANQVAQNNYDAAVGDVTIVPNRTRFLDFTQPYMESGLVVVVPVREIKSSPWSFLQPFTAQMWCVTGAFFIFVGTVVWILEHRHNPEFRGRPKKQLMTVFWFSFSTIYTASLTSILTVQQISSQIEGIDSLISNTQPIGIQEGTFARKYLTEELNIQPSRLVTLKNMEAYIDALERGPKDGGVAAVVDELPYIEILLSSTNCRFRTVGQEFTKSGWGFAFQRDSPLAVDMSTAILQLSENGDLQKIHDKWLLKHDCSAQDNVDSNKLSLSSFWGLFLICGIACFISLIVFAIRVLCQYTKFNPESEQDDEEISPNRPKTRGPLRTTTSFRDLIYFVDKKEKEIKEILKQKSKKRRRSLSSDGQSGSPT</sequence>
<dbReference type="GO" id="GO:0015297">
    <property type="term" value="F:antiporter activity"/>
    <property type="evidence" value="ECO:0007669"/>
    <property type="project" value="InterPro"/>
</dbReference>
<dbReference type="PANTHER" id="PTHR18966">
    <property type="entry name" value="IONOTROPIC GLUTAMATE RECEPTOR"/>
    <property type="match status" value="1"/>
</dbReference>
<keyword evidence="11" id="KW-0407">Ion channel</keyword>
<evidence type="ECO:0000256" key="8">
    <source>
        <dbReference type="ARBA" id="ARBA00023170"/>
    </source>
</evidence>
<dbReference type="Proteomes" id="UP000257109">
    <property type="component" value="Unassembled WGS sequence"/>
</dbReference>
<dbReference type="InterPro" id="IPR015683">
    <property type="entry name" value="Ionotropic_Glu_rcpt"/>
</dbReference>
<dbReference type="GO" id="GO:0042910">
    <property type="term" value="F:xenobiotic transmembrane transporter activity"/>
    <property type="evidence" value="ECO:0007669"/>
    <property type="project" value="InterPro"/>
</dbReference>
<evidence type="ECO:0000256" key="11">
    <source>
        <dbReference type="ARBA" id="ARBA00023303"/>
    </source>
</evidence>
<dbReference type="Pfam" id="PF01554">
    <property type="entry name" value="MatE"/>
    <property type="match status" value="1"/>
</dbReference>
<keyword evidence="6" id="KW-0406">Ion transport</keyword>
<reference evidence="15" key="1">
    <citation type="submission" date="2018-05" db="EMBL/GenBank/DDBJ databases">
        <title>Draft genome of Mucuna pruriens seed.</title>
        <authorList>
            <person name="Nnadi N.E."/>
            <person name="Vos R."/>
            <person name="Hasami M.H."/>
            <person name="Devisetty U.K."/>
            <person name="Aguiy J.C."/>
        </authorList>
    </citation>
    <scope>NUCLEOTIDE SEQUENCE [LARGE SCALE GENOMIC DNA]</scope>
    <source>
        <strain evidence="15">JCA_2017</strain>
    </source>
</reference>
<feature type="transmembrane region" description="Helical" evidence="12">
    <location>
        <begin position="715"/>
        <end position="735"/>
    </location>
</feature>
<feature type="transmembrane region" description="Helical" evidence="12">
    <location>
        <begin position="83"/>
        <end position="107"/>
    </location>
</feature>
<feature type="transmembrane region" description="Helical" evidence="12">
    <location>
        <begin position="113"/>
        <end position="138"/>
    </location>
</feature>
<comment type="caution">
    <text evidence="12">Lacks conserved residue(s) required for the propagation of feature annotation.</text>
</comment>
<dbReference type="Gene3D" id="1.10.287.70">
    <property type="match status" value="2"/>
</dbReference>
<dbReference type="InterPro" id="IPR001320">
    <property type="entry name" value="Iontro_rcpt_C"/>
</dbReference>
<feature type="domain" description="Ionotropic glutamate receptor C-terminal" evidence="14">
    <location>
        <begin position="594"/>
        <end position="937"/>
    </location>
</feature>
<comment type="subcellular location">
    <subcellularLocation>
        <location evidence="1">Membrane</location>
        <topology evidence="1">Multi-pass membrane protein</topology>
    </subcellularLocation>
</comment>
<evidence type="ECO:0000256" key="3">
    <source>
        <dbReference type="ARBA" id="ARBA00022448"/>
    </source>
</evidence>
<evidence type="ECO:0000256" key="4">
    <source>
        <dbReference type="ARBA" id="ARBA00022692"/>
    </source>
</evidence>
<evidence type="ECO:0000313" key="15">
    <source>
        <dbReference type="EMBL" id="RDX67071.1"/>
    </source>
</evidence>
<feature type="transmembrane region" description="Helical" evidence="12">
    <location>
        <begin position="1615"/>
        <end position="1637"/>
    </location>
</feature>
<keyword evidence="7 12" id="KW-0472">Membrane</keyword>
<dbReference type="FunFam" id="3.40.190.10:FF:000175">
    <property type="entry name" value="Glutamate receptor"/>
    <property type="match status" value="2"/>
</dbReference>
<feature type="transmembrane region" description="Helical" evidence="12">
    <location>
        <begin position="780"/>
        <end position="801"/>
    </location>
</feature>
<comment type="caution">
    <text evidence="15">The sequence shown here is derived from an EMBL/GenBank/DDBJ whole genome shotgun (WGS) entry which is preliminary data.</text>
</comment>
<comment type="similarity">
    <text evidence="2 12">Belongs to the multi antimicrobial extrusion (MATE) (TC 2.A.66.1) family.</text>
</comment>
<dbReference type="InterPro" id="IPR019594">
    <property type="entry name" value="Glu/Gly-bd"/>
</dbReference>
<dbReference type="SUPFAM" id="SSF53822">
    <property type="entry name" value="Periplasmic binding protein-like I"/>
    <property type="match status" value="2"/>
</dbReference>
<dbReference type="CDD" id="cd13686">
    <property type="entry name" value="GluR_Plant"/>
    <property type="match status" value="2"/>
</dbReference>
<dbReference type="CDD" id="cd19990">
    <property type="entry name" value="PBP1_GABAb_receptor_plant"/>
    <property type="match status" value="2"/>
</dbReference>
<dbReference type="InterPro" id="IPR028082">
    <property type="entry name" value="Peripla_BP_I"/>
</dbReference>
<evidence type="ECO:0000313" key="16">
    <source>
        <dbReference type="Proteomes" id="UP000257109"/>
    </source>
</evidence>
<dbReference type="GO" id="GO:0015276">
    <property type="term" value="F:ligand-gated monoatomic ion channel activity"/>
    <property type="evidence" value="ECO:0007669"/>
    <property type="project" value="InterPro"/>
</dbReference>
<dbReference type="Pfam" id="PF00060">
    <property type="entry name" value="Lig_chan"/>
    <property type="match status" value="2"/>
</dbReference>
<dbReference type="GO" id="GO:0016020">
    <property type="term" value="C:membrane"/>
    <property type="evidence" value="ECO:0007669"/>
    <property type="project" value="UniProtKB-SubCell"/>
</dbReference>
<evidence type="ECO:0000256" key="13">
    <source>
        <dbReference type="SAM" id="MobiDB-lite"/>
    </source>
</evidence>
<dbReference type="OrthoDB" id="5984008at2759"/>
<evidence type="ECO:0000256" key="7">
    <source>
        <dbReference type="ARBA" id="ARBA00023136"/>
    </source>
</evidence>
<keyword evidence="9" id="KW-0325">Glycoprotein</keyword>
<feature type="region of interest" description="Disordered" evidence="13">
    <location>
        <begin position="1862"/>
        <end position="1881"/>
    </location>
</feature>
<evidence type="ECO:0000256" key="9">
    <source>
        <dbReference type="ARBA" id="ARBA00023180"/>
    </source>
</evidence>
<evidence type="ECO:0000256" key="5">
    <source>
        <dbReference type="ARBA" id="ARBA00022989"/>
    </source>
</evidence>
<keyword evidence="5 12" id="KW-1133">Transmembrane helix</keyword>